<keyword evidence="9 11" id="KW-0472">Membrane</keyword>
<comment type="caution">
    <text evidence="13">The sequence shown here is derived from an EMBL/GenBank/DDBJ whole genome shotgun (WGS) entry which is preliminary data.</text>
</comment>
<accession>A0A973A9N9</accession>
<dbReference type="PROSITE" id="PS52016">
    <property type="entry name" value="TONB_DEPENDENT_REC_3"/>
    <property type="match status" value="1"/>
</dbReference>
<keyword evidence="4" id="KW-0410">Iron transport</keyword>
<organism evidence="13 14">
    <name type="scientific">SAR86 cluster bacterium</name>
    <dbReference type="NCBI Taxonomy" id="2030880"/>
    <lineage>
        <taxon>Bacteria</taxon>
        <taxon>Pseudomonadati</taxon>
        <taxon>Pseudomonadota</taxon>
        <taxon>Gammaproteobacteria</taxon>
        <taxon>SAR86 cluster</taxon>
    </lineage>
</organism>
<evidence type="ECO:0000256" key="6">
    <source>
        <dbReference type="ARBA" id="ARBA00023004"/>
    </source>
</evidence>
<name>A0A973A9N9_9GAMM</name>
<dbReference type="EMBL" id="JABMOJ010000369">
    <property type="protein sequence ID" value="NQV65672.1"/>
    <property type="molecule type" value="Genomic_DNA"/>
</dbReference>
<keyword evidence="3 11" id="KW-1134">Transmembrane beta strand</keyword>
<dbReference type="InterPro" id="IPR039426">
    <property type="entry name" value="TonB-dep_rcpt-like"/>
</dbReference>
<keyword evidence="10 11" id="KW-0998">Cell outer membrane</keyword>
<comment type="subcellular location">
    <subcellularLocation>
        <location evidence="1 11">Cell outer membrane</location>
        <topology evidence="1 11">Multi-pass membrane protein</topology>
    </subcellularLocation>
</comment>
<evidence type="ECO:0000256" key="7">
    <source>
        <dbReference type="ARBA" id="ARBA00023065"/>
    </source>
</evidence>
<dbReference type="Proteomes" id="UP000754644">
    <property type="component" value="Unassembled WGS sequence"/>
</dbReference>
<evidence type="ECO:0000256" key="1">
    <source>
        <dbReference type="ARBA" id="ARBA00004571"/>
    </source>
</evidence>
<gene>
    <name evidence="13" type="ORF">HQ497_09945</name>
</gene>
<dbReference type="PANTHER" id="PTHR32552:SF81">
    <property type="entry name" value="TONB-DEPENDENT OUTER MEMBRANE RECEPTOR"/>
    <property type="match status" value="1"/>
</dbReference>
<keyword evidence="7" id="KW-0406">Ion transport</keyword>
<dbReference type="GO" id="GO:0006826">
    <property type="term" value="P:iron ion transport"/>
    <property type="evidence" value="ECO:0007669"/>
    <property type="project" value="UniProtKB-KW"/>
</dbReference>
<keyword evidence="13" id="KW-0675">Receptor</keyword>
<evidence type="ECO:0000256" key="11">
    <source>
        <dbReference type="PROSITE-ProRule" id="PRU01360"/>
    </source>
</evidence>
<reference evidence="13" key="1">
    <citation type="submission" date="2020-05" db="EMBL/GenBank/DDBJ databases">
        <title>Sulfur intermediates as new biogeochemical hubs in an aquatic model microbial ecosystem.</title>
        <authorList>
            <person name="Vigneron A."/>
        </authorList>
    </citation>
    <scope>NUCLEOTIDE SEQUENCE</scope>
    <source>
        <strain evidence="13">Bin.250</strain>
    </source>
</reference>
<evidence type="ECO:0000256" key="3">
    <source>
        <dbReference type="ARBA" id="ARBA00022452"/>
    </source>
</evidence>
<dbReference type="PANTHER" id="PTHR32552">
    <property type="entry name" value="FERRICHROME IRON RECEPTOR-RELATED"/>
    <property type="match status" value="1"/>
</dbReference>
<evidence type="ECO:0000256" key="4">
    <source>
        <dbReference type="ARBA" id="ARBA00022496"/>
    </source>
</evidence>
<sequence length="364" mass="40606">MNYVVGVYYFEEDGREAIFNQIAFAPPLSGPPDFFFQYLDRLIENDSTAFFGQANYDISDTLTLTLGARYTESNKYFNLLTRRRVGPISDQVGKLTTKETTPLVSIAWEANDDIMVYGTYSEGYRDGSYAARFTGEVPNPLPNYDPEYVTNYEVGVKSKLMDGRMRLNVSAFRMDYEDMQISAASNLVATSSTKENLGDATISGLEVEMTTLVGEGFTVGVNAGYLKDEIDSLQGVLVSNTITITKNSDLPMTPDWTLSLMAKYEKEVSSGGLLALRADYALKDDYYTRAENLPENLIDNYKNLNLGATYFSPSGIWETSIGVRNATDAKYYQSATPFATFGLTFGQPVRPRTVYMSMTYNFGE</sequence>
<proteinExistence type="inferred from homology"/>
<dbReference type="GO" id="GO:0009279">
    <property type="term" value="C:cell outer membrane"/>
    <property type="evidence" value="ECO:0007669"/>
    <property type="project" value="UniProtKB-SubCell"/>
</dbReference>
<dbReference type="InterPro" id="IPR036942">
    <property type="entry name" value="Beta-barrel_TonB_sf"/>
</dbReference>
<evidence type="ECO:0000256" key="8">
    <source>
        <dbReference type="ARBA" id="ARBA00023077"/>
    </source>
</evidence>
<keyword evidence="5 11" id="KW-0812">Transmembrane</keyword>
<evidence type="ECO:0000256" key="2">
    <source>
        <dbReference type="ARBA" id="ARBA00022448"/>
    </source>
</evidence>
<feature type="domain" description="TonB-dependent receptor-like beta-barrel" evidence="12">
    <location>
        <begin position="26"/>
        <end position="325"/>
    </location>
</feature>
<keyword evidence="8" id="KW-0798">TonB box</keyword>
<dbReference type="SUPFAM" id="SSF56935">
    <property type="entry name" value="Porins"/>
    <property type="match status" value="1"/>
</dbReference>
<evidence type="ECO:0000313" key="14">
    <source>
        <dbReference type="Proteomes" id="UP000754644"/>
    </source>
</evidence>
<protein>
    <submittedName>
        <fullName evidence="13">TonB-dependent receptor</fullName>
    </submittedName>
</protein>
<keyword evidence="2 11" id="KW-0813">Transport</keyword>
<evidence type="ECO:0000256" key="9">
    <source>
        <dbReference type="ARBA" id="ARBA00023136"/>
    </source>
</evidence>
<comment type="similarity">
    <text evidence="11">Belongs to the TonB-dependent receptor family.</text>
</comment>
<dbReference type="Gene3D" id="2.40.170.20">
    <property type="entry name" value="TonB-dependent receptor, beta-barrel domain"/>
    <property type="match status" value="1"/>
</dbReference>
<evidence type="ECO:0000256" key="5">
    <source>
        <dbReference type="ARBA" id="ARBA00022692"/>
    </source>
</evidence>
<keyword evidence="6" id="KW-0408">Iron</keyword>
<evidence type="ECO:0000313" key="13">
    <source>
        <dbReference type="EMBL" id="NQV65672.1"/>
    </source>
</evidence>
<evidence type="ECO:0000259" key="12">
    <source>
        <dbReference type="Pfam" id="PF00593"/>
    </source>
</evidence>
<dbReference type="Pfam" id="PF00593">
    <property type="entry name" value="TonB_dep_Rec_b-barrel"/>
    <property type="match status" value="1"/>
</dbReference>
<dbReference type="AlphaFoldDB" id="A0A973A9N9"/>
<evidence type="ECO:0000256" key="10">
    <source>
        <dbReference type="ARBA" id="ARBA00023237"/>
    </source>
</evidence>
<dbReference type="InterPro" id="IPR000531">
    <property type="entry name" value="Beta-barrel_TonB"/>
</dbReference>